<evidence type="ECO:0000259" key="9">
    <source>
        <dbReference type="PROSITE" id="PS51105"/>
    </source>
</evidence>
<dbReference type="PANTHER" id="PTHR33989">
    <property type="match status" value="1"/>
</dbReference>
<keyword evidence="6 8" id="KW-1133">Transmembrane helix</keyword>
<feature type="transmembrane region" description="Helical" evidence="8">
    <location>
        <begin position="110"/>
        <end position="135"/>
    </location>
</feature>
<keyword evidence="7 8" id="KW-0472">Membrane</keyword>
<evidence type="ECO:0000256" key="6">
    <source>
        <dbReference type="ARBA" id="ARBA00022989"/>
    </source>
</evidence>
<dbReference type="InterPro" id="IPR004501">
    <property type="entry name" value="PTS_EIIC_3"/>
</dbReference>
<name>A0NHW7_OENOE</name>
<dbReference type="EMBL" id="AAUV01000035">
    <property type="protein sequence ID" value="EAV39902.1"/>
    <property type="molecule type" value="Genomic_DNA"/>
</dbReference>
<evidence type="ECO:0000256" key="5">
    <source>
        <dbReference type="ARBA" id="ARBA00022692"/>
    </source>
</evidence>
<dbReference type="InterPro" id="IPR051088">
    <property type="entry name" value="PTS_Sugar-EIIC/EIIB"/>
</dbReference>
<dbReference type="GO" id="GO:0009401">
    <property type="term" value="P:phosphoenolpyruvate-dependent sugar phosphotransferase system"/>
    <property type="evidence" value="ECO:0007669"/>
    <property type="project" value="InterPro"/>
</dbReference>
<dbReference type="GO" id="GO:0005886">
    <property type="term" value="C:plasma membrane"/>
    <property type="evidence" value="ECO:0007669"/>
    <property type="project" value="UniProtKB-SubCell"/>
</dbReference>
<dbReference type="AlphaFoldDB" id="A0NHW7"/>
<feature type="transmembrane region" description="Helical" evidence="8">
    <location>
        <begin position="50"/>
        <end position="72"/>
    </location>
</feature>
<dbReference type="GO" id="GO:0008982">
    <property type="term" value="F:protein-N(PI)-phosphohistidine-sugar phosphotransferase activity"/>
    <property type="evidence" value="ECO:0007669"/>
    <property type="project" value="InterPro"/>
</dbReference>
<evidence type="ECO:0000256" key="4">
    <source>
        <dbReference type="ARBA" id="ARBA00022597"/>
    </source>
</evidence>
<accession>A0NHW7</accession>
<reference evidence="10 11" key="1">
    <citation type="submission" date="2006-11" db="EMBL/GenBank/DDBJ databases">
        <authorList>
            <consortium name="Laboratoire de Microbiologie (Universite Bourgogne)"/>
            <consortium name="GENOME Express"/>
            <consortium name="UMR Oenologie Ampelologie (Universite Bordeaux 2)"/>
            <person name="Guzzo J."/>
        </authorList>
    </citation>
    <scope>NUCLEOTIDE SEQUENCE [LARGE SCALE GENOMIC DNA]</scope>
    <source>
        <strain evidence="10 11">ATCC BAA-1163</strain>
    </source>
</reference>
<evidence type="ECO:0000313" key="10">
    <source>
        <dbReference type="EMBL" id="EAV39902.1"/>
    </source>
</evidence>
<dbReference type="Pfam" id="PF02378">
    <property type="entry name" value="PTS_EIIC"/>
    <property type="match status" value="1"/>
</dbReference>
<proteinExistence type="predicted"/>
<evidence type="ECO:0000313" key="11">
    <source>
        <dbReference type="Proteomes" id="UP000003346"/>
    </source>
</evidence>
<evidence type="ECO:0000256" key="1">
    <source>
        <dbReference type="ARBA" id="ARBA00004651"/>
    </source>
</evidence>
<feature type="transmembrane region" description="Helical" evidence="8">
    <location>
        <begin position="155"/>
        <end position="176"/>
    </location>
</feature>
<dbReference type="InterPro" id="IPR003352">
    <property type="entry name" value="PTS_EIIC"/>
</dbReference>
<evidence type="ECO:0000256" key="8">
    <source>
        <dbReference type="SAM" id="Phobius"/>
    </source>
</evidence>
<comment type="subcellular location">
    <subcellularLocation>
        <location evidence="1">Cell membrane</location>
        <topology evidence="1">Multi-pass membrane protein</topology>
    </subcellularLocation>
</comment>
<gene>
    <name evidence="10" type="ORF">OENOO_40004</name>
</gene>
<keyword evidence="4" id="KW-0762">Sugar transport</keyword>
<organism evidence="10 11">
    <name type="scientific">Oenococcus oeni ATCC BAA-1163</name>
    <dbReference type="NCBI Taxonomy" id="379360"/>
    <lineage>
        <taxon>Bacteria</taxon>
        <taxon>Bacillati</taxon>
        <taxon>Bacillota</taxon>
        <taxon>Bacilli</taxon>
        <taxon>Lactobacillales</taxon>
        <taxon>Lactobacillaceae</taxon>
        <taxon>Oenococcus</taxon>
    </lineage>
</organism>
<dbReference type="HOGENOM" id="CLU_029688_2_1_9"/>
<evidence type="ECO:0000256" key="7">
    <source>
        <dbReference type="ARBA" id="ARBA00023136"/>
    </source>
</evidence>
<feature type="domain" description="PTS EIIC type-3" evidence="9">
    <location>
        <begin position="1"/>
        <end position="175"/>
    </location>
</feature>
<keyword evidence="3" id="KW-1003">Cell membrane</keyword>
<comment type="caution">
    <text evidence="10">The sequence shown here is derived from an EMBL/GenBank/DDBJ whole genome shotgun (WGS) entry which is preliminary data.</text>
</comment>
<dbReference type="GO" id="GO:1901264">
    <property type="term" value="P:carbohydrate derivative transport"/>
    <property type="evidence" value="ECO:0007669"/>
    <property type="project" value="TreeGrafter"/>
</dbReference>
<protein>
    <submittedName>
        <fullName evidence="10">PTS system, IIC component</fullName>
    </submittedName>
</protein>
<evidence type="ECO:0000256" key="2">
    <source>
        <dbReference type="ARBA" id="ARBA00022448"/>
    </source>
</evidence>
<dbReference type="PROSITE" id="PS51105">
    <property type="entry name" value="PTS_EIIC_TYPE_3"/>
    <property type="match status" value="1"/>
</dbReference>
<keyword evidence="2" id="KW-0813">Transport</keyword>
<feature type="transmembrane region" description="Helical" evidence="8">
    <location>
        <begin position="78"/>
        <end position="98"/>
    </location>
</feature>
<dbReference type="Proteomes" id="UP000003346">
    <property type="component" value="Unassembled WGS sequence"/>
</dbReference>
<sequence length="195" mass="21018">MGGTIKKAREEIRGLPSGQVLLVNMEKNTAAYAAHKPIPYIMSNTFRDTFGMMGGTGSTIALLIAVFLFSRVKANRDIAALSAVPGIFNINEPVIFGFPIVFNIPMMIPFVLNPVIGILIAYAVTAAGWMSRVVVMVPWTTPPLISGFLATAGDWRAVIVQIVILVINIAVYVPFLKVSEKVTAKQAEQARAAAE</sequence>
<keyword evidence="5 8" id="KW-0812">Transmembrane</keyword>
<evidence type="ECO:0000256" key="3">
    <source>
        <dbReference type="ARBA" id="ARBA00022475"/>
    </source>
</evidence>
<dbReference type="PANTHER" id="PTHR33989:SF10">
    <property type="entry name" value="PERMEASE IIC COMPONENT"/>
    <property type="match status" value="1"/>
</dbReference>